<dbReference type="Gene3D" id="1.10.10.60">
    <property type="entry name" value="Homeodomain-like"/>
    <property type="match status" value="2"/>
</dbReference>
<evidence type="ECO:0000259" key="10">
    <source>
        <dbReference type="PROSITE" id="PS01124"/>
    </source>
</evidence>
<dbReference type="InterPro" id="IPR020449">
    <property type="entry name" value="Tscrpt_reg_AraC-type_HTH"/>
</dbReference>
<keyword evidence="2" id="KW-1003">Cell membrane</keyword>
<accession>A0A198AHW8</accession>
<gene>
    <name evidence="11" type="ORF">A8708_18965</name>
</gene>
<dbReference type="PROSITE" id="PS01124">
    <property type="entry name" value="HTH_ARAC_FAMILY_2"/>
    <property type="match status" value="1"/>
</dbReference>
<keyword evidence="6" id="KW-0238">DNA-binding</keyword>
<dbReference type="InterPro" id="IPR033479">
    <property type="entry name" value="dCache_1"/>
</dbReference>
<protein>
    <recommendedName>
        <fullName evidence="10">HTH araC/xylS-type domain-containing protein</fullName>
    </recommendedName>
</protein>
<dbReference type="OrthoDB" id="2544973at2"/>
<keyword evidence="7 9" id="KW-0472">Membrane</keyword>
<sequence length="740" mass="84997">MKGFTKRLFFNRSLFRKQLLSYLITVLIPISMIVSVYAYTINEDLTSQIEQTSTASIQRTAKNLDNLIDQINYFALQLSFLPDMNNMLKNPVAFTLYDYYKLKEQLRSQINSNNLFYSVYIYSALNERFMTSNEGLFDADTFYDSQVLTQIRKEDRPHFWYQVREDYVTFYKDIPVTESMPLGTLVINMQKKMFLNTMYNLNIGDEERIFVVDKSGSVISSHPQVENEMIRQMITNGDAVSSSGTLQKIVLDGTKYFAHIASMKGDGWTLVNLIPYASYKAKLFEKLSKVLTIVLFVFLIGLAIAYAFAVKMYNPWKKMIEVLSGVGGGKSSSDEYMLVSGAINSMMATIKQNEPVMKDHLISDILRNKVSDKETISARLQQAGLQFTEPYYAVIVAVFDDLQSEDAEDPQRNLLIYSMVLETLKAYLPVEGTILDRSKLGFIVNLPQKGMDAGIRQRIHQTYAEMNAVGQEELNVSLQFIVSDADAPERLHLAYEQIRRMLNYKAVINRNDIVFVQDHKSELKFVYPLSLQKQLIHAVATMNREKANQCIGELFDQYIYKSKYPLEKLQGMIVVLMSSVLNELLKEGYDIGSLNEDVDIFKLNECQNNDELYQFMITHIHRIIAFLETLQDKQVTNLYVAKTIAYMEEHYANPLSITEIAERIGVSSGHLSRTFKAEIGKSMLEYLTEFRIKKSKELLSARSDSLQEIGLAVGYHDVQSFIRFFKKYEGMTPGEYRKSI</sequence>
<evidence type="ECO:0000256" key="8">
    <source>
        <dbReference type="ARBA" id="ARBA00023163"/>
    </source>
</evidence>
<dbReference type="PANTHER" id="PTHR43280">
    <property type="entry name" value="ARAC-FAMILY TRANSCRIPTIONAL REGULATOR"/>
    <property type="match status" value="1"/>
</dbReference>
<dbReference type="GO" id="GO:0043565">
    <property type="term" value="F:sequence-specific DNA binding"/>
    <property type="evidence" value="ECO:0007669"/>
    <property type="project" value="InterPro"/>
</dbReference>
<dbReference type="CDD" id="cd18774">
    <property type="entry name" value="PDC2_HK_sensor"/>
    <property type="match status" value="1"/>
</dbReference>
<dbReference type="Pfam" id="PF02743">
    <property type="entry name" value="dCache_1"/>
    <property type="match status" value="1"/>
</dbReference>
<evidence type="ECO:0000256" key="4">
    <source>
        <dbReference type="ARBA" id="ARBA00022989"/>
    </source>
</evidence>
<keyword evidence="4 9" id="KW-1133">Transmembrane helix</keyword>
<keyword evidence="12" id="KW-1185">Reference proteome</keyword>
<reference evidence="11 12" key="1">
    <citation type="submission" date="2016-05" db="EMBL/GenBank/DDBJ databases">
        <title>Paenibacillus sp. 1ZS3-15 nov., isolated from the rhizosphere soil.</title>
        <authorList>
            <person name="Zhang X.X."/>
            <person name="Zhang J."/>
        </authorList>
    </citation>
    <scope>NUCLEOTIDE SEQUENCE [LARGE SCALE GENOMIC DNA]</scope>
    <source>
        <strain evidence="11 12">1ZS3-15</strain>
    </source>
</reference>
<dbReference type="GO" id="GO:0005886">
    <property type="term" value="C:plasma membrane"/>
    <property type="evidence" value="ECO:0007669"/>
    <property type="project" value="UniProtKB-SubCell"/>
</dbReference>
<comment type="caution">
    <text evidence="11">The sequence shown here is derived from an EMBL/GenBank/DDBJ whole genome shotgun (WGS) entry which is preliminary data.</text>
</comment>
<evidence type="ECO:0000256" key="6">
    <source>
        <dbReference type="ARBA" id="ARBA00023125"/>
    </source>
</evidence>
<evidence type="ECO:0000313" key="12">
    <source>
        <dbReference type="Proteomes" id="UP000078454"/>
    </source>
</evidence>
<dbReference type="RefSeq" id="WP_068663251.1">
    <property type="nucleotide sequence ID" value="NZ_LYPB01000050.1"/>
</dbReference>
<keyword evidence="5" id="KW-0805">Transcription regulation</keyword>
<dbReference type="Gene3D" id="3.30.450.20">
    <property type="entry name" value="PAS domain"/>
    <property type="match status" value="1"/>
</dbReference>
<dbReference type="EMBL" id="LYPB01000050">
    <property type="protein sequence ID" value="OAS20626.1"/>
    <property type="molecule type" value="Genomic_DNA"/>
</dbReference>
<evidence type="ECO:0000313" key="11">
    <source>
        <dbReference type="EMBL" id="OAS20626.1"/>
    </source>
</evidence>
<evidence type="ECO:0000256" key="1">
    <source>
        <dbReference type="ARBA" id="ARBA00004651"/>
    </source>
</evidence>
<dbReference type="PROSITE" id="PS00041">
    <property type="entry name" value="HTH_ARAC_FAMILY_1"/>
    <property type="match status" value="1"/>
</dbReference>
<dbReference type="Pfam" id="PF12833">
    <property type="entry name" value="HTH_18"/>
    <property type="match status" value="1"/>
</dbReference>
<dbReference type="STRING" id="1850517.A8708_18965"/>
<proteinExistence type="predicted"/>
<keyword evidence="3 9" id="KW-0812">Transmembrane</keyword>
<dbReference type="PANTHER" id="PTHR43280:SF28">
    <property type="entry name" value="HTH-TYPE TRANSCRIPTIONAL ACTIVATOR RHAS"/>
    <property type="match status" value="1"/>
</dbReference>
<dbReference type="Proteomes" id="UP000078454">
    <property type="component" value="Unassembled WGS sequence"/>
</dbReference>
<comment type="subcellular location">
    <subcellularLocation>
        <location evidence="1">Cell membrane</location>
        <topology evidence="1">Multi-pass membrane protein</topology>
    </subcellularLocation>
</comment>
<dbReference type="GO" id="GO:0003700">
    <property type="term" value="F:DNA-binding transcription factor activity"/>
    <property type="evidence" value="ECO:0007669"/>
    <property type="project" value="InterPro"/>
</dbReference>
<feature type="transmembrane region" description="Helical" evidence="9">
    <location>
        <begin position="20"/>
        <end position="39"/>
    </location>
</feature>
<feature type="transmembrane region" description="Helical" evidence="9">
    <location>
        <begin position="290"/>
        <end position="309"/>
    </location>
</feature>
<dbReference type="AlphaFoldDB" id="A0A198AHW8"/>
<dbReference type="SUPFAM" id="SSF46689">
    <property type="entry name" value="Homeodomain-like"/>
    <property type="match status" value="2"/>
</dbReference>
<evidence type="ECO:0000256" key="7">
    <source>
        <dbReference type="ARBA" id="ARBA00023136"/>
    </source>
</evidence>
<dbReference type="InterPro" id="IPR018060">
    <property type="entry name" value="HTH_AraC"/>
</dbReference>
<evidence type="ECO:0000256" key="3">
    <source>
        <dbReference type="ARBA" id="ARBA00022692"/>
    </source>
</evidence>
<evidence type="ECO:0000256" key="5">
    <source>
        <dbReference type="ARBA" id="ARBA00023015"/>
    </source>
</evidence>
<dbReference type="PRINTS" id="PR00032">
    <property type="entry name" value="HTHARAC"/>
</dbReference>
<feature type="domain" description="HTH araC/xylS-type" evidence="10">
    <location>
        <begin position="641"/>
        <end position="739"/>
    </location>
</feature>
<dbReference type="SMART" id="SM00342">
    <property type="entry name" value="HTH_ARAC"/>
    <property type="match status" value="1"/>
</dbReference>
<name>A0A198AHW8_9BACL</name>
<keyword evidence="8" id="KW-0804">Transcription</keyword>
<dbReference type="InterPro" id="IPR018062">
    <property type="entry name" value="HTH_AraC-typ_CS"/>
</dbReference>
<evidence type="ECO:0000256" key="9">
    <source>
        <dbReference type="SAM" id="Phobius"/>
    </source>
</evidence>
<dbReference type="InterPro" id="IPR009057">
    <property type="entry name" value="Homeodomain-like_sf"/>
</dbReference>
<organism evidence="11 12">
    <name type="scientific">Paenibacillus oryzisoli</name>
    <dbReference type="NCBI Taxonomy" id="1850517"/>
    <lineage>
        <taxon>Bacteria</taxon>
        <taxon>Bacillati</taxon>
        <taxon>Bacillota</taxon>
        <taxon>Bacilli</taxon>
        <taxon>Bacillales</taxon>
        <taxon>Paenibacillaceae</taxon>
        <taxon>Paenibacillus</taxon>
    </lineage>
</organism>
<evidence type="ECO:0000256" key="2">
    <source>
        <dbReference type="ARBA" id="ARBA00022475"/>
    </source>
</evidence>